<proteinExistence type="inferred from homology"/>
<accession>A0A1Y1WAA6</accession>
<gene>
    <name evidence="8" type="ORF">DL89DRAFT_266677</name>
</gene>
<dbReference type="GO" id="GO:0006882">
    <property type="term" value="P:intracellular zinc ion homeostasis"/>
    <property type="evidence" value="ECO:0007669"/>
    <property type="project" value="TreeGrafter"/>
</dbReference>
<feature type="transmembrane region" description="Helical" evidence="7">
    <location>
        <begin position="140"/>
        <end position="160"/>
    </location>
</feature>
<comment type="caution">
    <text evidence="8">The sequence shown here is derived from an EMBL/GenBank/DDBJ whole genome shotgun (WGS) entry which is preliminary data.</text>
</comment>
<evidence type="ECO:0000256" key="3">
    <source>
        <dbReference type="ARBA" id="ARBA00022692"/>
    </source>
</evidence>
<feature type="transmembrane region" description="Helical" evidence="7">
    <location>
        <begin position="230"/>
        <end position="249"/>
    </location>
</feature>
<dbReference type="InterPro" id="IPR004254">
    <property type="entry name" value="AdipoR/HlyIII-related"/>
</dbReference>
<feature type="transmembrane region" description="Helical" evidence="7">
    <location>
        <begin position="197"/>
        <end position="218"/>
    </location>
</feature>
<reference evidence="8 9" key="1">
    <citation type="submission" date="2016-07" db="EMBL/GenBank/DDBJ databases">
        <title>Pervasive Adenine N6-methylation of Active Genes in Fungi.</title>
        <authorList>
            <consortium name="DOE Joint Genome Institute"/>
            <person name="Mondo S.J."/>
            <person name="Dannebaum R.O."/>
            <person name="Kuo R.C."/>
            <person name="Labutti K."/>
            <person name="Haridas S."/>
            <person name="Kuo A."/>
            <person name="Salamov A."/>
            <person name="Ahrendt S.R."/>
            <person name="Lipzen A."/>
            <person name="Sullivan W."/>
            <person name="Andreopoulos W.B."/>
            <person name="Clum A."/>
            <person name="Lindquist E."/>
            <person name="Daum C."/>
            <person name="Ramamoorthy G.K."/>
            <person name="Gryganskyi A."/>
            <person name="Culley D."/>
            <person name="Magnuson J.K."/>
            <person name="James T.Y."/>
            <person name="O'Malley M.A."/>
            <person name="Stajich J.E."/>
            <person name="Spatafora J.W."/>
            <person name="Visel A."/>
            <person name="Grigoriev I.V."/>
        </authorList>
    </citation>
    <scope>NUCLEOTIDE SEQUENCE [LARGE SCALE GENOMIC DNA]</scope>
    <source>
        <strain evidence="8 9">ATCC 12442</strain>
    </source>
</reference>
<dbReference type="OrthoDB" id="529367at2759"/>
<keyword evidence="6" id="KW-0479">Metal-binding</keyword>
<sequence length="305" mass="34633">MVLSRRASPADPIALQTERLLDDSNANAKAHQPKRILVWDELPAWMRDNHYIRTGYRAPTNSFQKCFQSVFYLHNETGNITTHLLGALGFLGLCYTVTQNVFPQFETVDWQDIVTMYVFLLGSLSCHSHGVQRMYNKCDYVGIVFLIVGSCVPMFCYTFYCNPYLKLFYLGLISTLGAITIAMVVTPKFGTSEYRPLRAVTFVLLGLSGVLPAMHALIKFGWEYVLNAVQVPYMLAMGGFYIVGATLYGTRIPERWFPGKCDYWLHSHQIFHVFVVIAAVFHYVGVVRALRWTHTEGRGLCEIAP</sequence>
<dbReference type="RefSeq" id="XP_040744040.1">
    <property type="nucleotide sequence ID" value="XM_040887175.1"/>
</dbReference>
<dbReference type="GO" id="GO:0046872">
    <property type="term" value="F:metal ion binding"/>
    <property type="evidence" value="ECO:0007669"/>
    <property type="project" value="UniProtKB-KW"/>
</dbReference>
<dbReference type="AlphaFoldDB" id="A0A1Y1WAA6"/>
<comment type="similarity">
    <text evidence="2">Belongs to the ADIPOR family.</text>
</comment>
<dbReference type="PANTHER" id="PTHR20855">
    <property type="entry name" value="ADIPOR/PROGESTIN RECEPTOR-RELATED"/>
    <property type="match status" value="1"/>
</dbReference>
<keyword evidence="9" id="KW-1185">Reference proteome</keyword>
<dbReference type="Proteomes" id="UP000193922">
    <property type="component" value="Unassembled WGS sequence"/>
</dbReference>
<dbReference type="Pfam" id="PF03006">
    <property type="entry name" value="HlyIII"/>
    <property type="match status" value="1"/>
</dbReference>
<evidence type="ECO:0000256" key="7">
    <source>
        <dbReference type="SAM" id="Phobius"/>
    </source>
</evidence>
<organism evidence="8 9">
    <name type="scientific">Linderina pennispora</name>
    <dbReference type="NCBI Taxonomy" id="61395"/>
    <lineage>
        <taxon>Eukaryota</taxon>
        <taxon>Fungi</taxon>
        <taxon>Fungi incertae sedis</taxon>
        <taxon>Zoopagomycota</taxon>
        <taxon>Kickxellomycotina</taxon>
        <taxon>Kickxellomycetes</taxon>
        <taxon>Kickxellales</taxon>
        <taxon>Kickxellaceae</taxon>
        <taxon>Linderina</taxon>
    </lineage>
</organism>
<evidence type="ECO:0000256" key="4">
    <source>
        <dbReference type="ARBA" id="ARBA00022989"/>
    </source>
</evidence>
<name>A0A1Y1WAA6_9FUNG</name>
<dbReference type="GO" id="GO:0016020">
    <property type="term" value="C:membrane"/>
    <property type="evidence" value="ECO:0007669"/>
    <property type="project" value="UniProtKB-SubCell"/>
</dbReference>
<keyword evidence="5 7" id="KW-0472">Membrane</keyword>
<dbReference type="GO" id="GO:0038023">
    <property type="term" value="F:signaling receptor activity"/>
    <property type="evidence" value="ECO:0007669"/>
    <property type="project" value="TreeGrafter"/>
</dbReference>
<evidence type="ECO:0000256" key="1">
    <source>
        <dbReference type="ARBA" id="ARBA00004141"/>
    </source>
</evidence>
<keyword evidence="3 7" id="KW-0812">Transmembrane</keyword>
<feature type="binding site" evidence="6">
    <location>
        <position position="272"/>
    </location>
    <ligand>
        <name>Zn(2+)</name>
        <dbReference type="ChEBI" id="CHEBI:29105"/>
    </ligand>
</feature>
<evidence type="ECO:0000256" key="5">
    <source>
        <dbReference type="ARBA" id="ARBA00023136"/>
    </source>
</evidence>
<comment type="subcellular location">
    <subcellularLocation>
        <location evidence="1">Membrane</location>
        <topology evidence="1">Multi-pass membrane protein</topology>
    </subcellularLocation>
</comment>
<dbReference type="EMBL" id="MCFD01000005">
    <property type="protein sequence ID" value="ORX70461.1"/>
    <property type="molecule type" value="Genomic_DNA"/>
</dbReference>
<dbReference type="GeneID" id="63803823"/>
<feature type="binding site" evidence="6">
    <location>
        <position position="268"/>
    </location>
    <ligand>
        <name>Zn(2+)</name>
        <dbReference type="ChEBI" id="CHEBI:29105"/>
    </ligand>
</feature>
<feature type="transmembrane region" description="Helical" evidence="7">
    <location>
        <begin position="270"/>
        <end position="290"/>
    </location>
</feature>
<protein>
    <submittedName>
        <fullName evidence="8">Putative hemolysin-III channel protein Izh2</fullName>
    </submittedName>
</protein>
<keyword evidence="6" id="KW-0862">Zinc</keyword>
<keyword evidence="4 7" id="KW-1133">Transmembrane helix</keyword>
<evidence type="ECO:0000256" key="6">
    <source>
        <dbReference type="PIRSR" id="PIRSR604254-1"/>
    </source>
</evidence>
<dbReference type="PANTHER" id="PTHR20855:SF52">
    <property type="entry name" value="ADIPONECTIN RECEPTOR PROTEIN"/>
    <property type="match status" value="1"/>
</dbReference>
<evidence type="ECO:0000313" key="8">
    <source>
        <dbReference type="EMBL" id="ORX70461.1"/>
    </source>
</evidence>
<evidence type="ECO:0000256" key="2">
    <source>
        <dbReference type="ARBA" id="ARBA00007018"/>
    </source>
</evidence>
<feature type="transmembrane region" description="Helical" evidence="7">
    <location>
        <begin position="166"/>
        <end position="185"/>
    </location>
</feature>
<dbReference type="STRING" id="61395.A0A1Y1WAA6"/>
<evidence type="ECO:0000313" key="9">
    <source>
        <dbReference type="Proteomes" id="UP000193922"/>
    </source>
</evidence>